<sequence>MGNCHPGRRQCRHCSLAQAEAVRSQEPVAAPSQRKNALAATLGTQLPKPIDQPPSTASYETVVNALAPSMGQSPMSPAFHSCLSTTHAAALLHVSTSAAHPGHHPASPCLLRYPFRIITQRQGAQPSQIRPCRIHLQSLLLWRWTSKLQTPRTHPTTTGASYTKIHATMRPPPPPPARPQQWPSDSPAQTARAAPSTPQVPPPTTSIPLTPSSSNPLPPQPRSCVSAAILATKANAILAKSGRATLTAWCGVDVEDYAQLVLAHPHSSAQPVRVVSFQANDTSNTLVISCFGCDMTLSFSAVAVEDIDSLPEAKKHGALVKILVAVFNGPPCTGIYKGPQYSHLSTGGDSKGRAIASCNFLDPTPCPWPSLHHPVSGINGLLEGHQSHVSRGLRCKR</sequence>
<dbReference type="EMBL" id="MCFL01000367">
    <property type="protein sequence ID" value="ORZ27570.1"/>
    <property type="molecule type" value="Genomic_DNA"/>
</dbReference>
<evidence type="ECO:0000313" key="2">
    <source>
        <dbReference type="EMBL" id="ORZ27570.1"/>
    </source>
</evidence>
<comment type="caution">
    <text evidence="2">The sequence shown here is derived from an EMBL/GenBank/DDBJ whole genome shotgun (WGS) entry which is preliminary data.</text>
</comment>
<feature type="compositionally biased region" description="Polar residues" evidence="1">
    <location>
        <begin position="149"/>
        <end position="161"/>
    </location>
</feature>
<gene>
    <name evidence="2" type="ORF">BCR44DRAFT_66383</name>
</gene>
<evidence type="ECO:0000313" key="3">
    <source>
        <dbReference type="Proteomes" id="UP000193411"/>
    </source>
</evidence>
<proteinExistence type="predicted"/>
<name>A0A1Y2GZ32_9FUNG</name>
<protein>
    <submittedName>
        <fullName evidence="2">Uncharacterized protein</fullName>
    </submittedName>
</protein>
<feature type="compositionally biased region" description="Low complexity" evidence="1">
    <location>
        <begin position="206"/>
        <end position="215"/>
    </location>
</feature>
<reference evidence="2 3" key="1">
    <citation type="submission" date="2016-07" db="EMBL/GenBank/DDBJ databases">
        <title>Pervasive Adenine N6-methylation of Active Genes in Fungi.</title>
        <authorList>
            <consortium name="DOE Joint Genome Institute"/>
            <person name="Mondo S.J."/>
            <person name="Dannebaum R.O."/>
            <person name="Kuo R.C."/>
            <person name="Labutti K."/>
            <person name="Haridas S."/>
            <person name="Kuo A."/>
            <person name="Salamov A."/>
            <person name="Ahrendt S.R."/>
            <person name="Lipzen A."/>
            <person name="Sullivan W."/>
            <person name="Andreopoulos W.B."/>
            <person name="Clum A."/>
            <person name="Lindquist E."/>
            <person name="Daum C."/>
            <person name="Ramamoorthy G.K."/>
            <person name="Gryganskyi A."/>
            <person name="Culley D."/>
            <person name="Magnuson J.K."/>
            <person name="James T.Y."/>
            <person name="O'Malley M.A."/>
            <person name="Stajich J.E."/>
            <person name="Spatafora J.W."/>
            <person name="Visel A."/>
            <person name="Grigoriev I.V."/>
        </authorList>
    </citation>
    <scope>NUCLEOTIDE SEQUENCE [LARGE SCALE GENOMIC DNA]</scope>
    <source>
        <strain evidence="2 3">PL171</strain>
    </source>
</reference>
<dbReference type="AlphaFoldDB" id="A0A1Y2GZ32"/>
<keyword evidence="3" id="KW-1185">Reference proteome</keyword>
<feature type="region of interest" description="Disordered" evidence="1">
    <location>
        <begin position="149"/>
        <end position="220"/>
    </location>
</feature>
<accession>A0A1Y2GZ32</accession>
<organism evidence="2 3">
    <name type="scientific">Catenaria anguillulae PL171</name>
    <dbReference type="NCBI Taxonomy" id="765915"/>
    <lineage>
        <taxon>Eukaryota</taxon>
        <taxon>Fungi</taxon>
        <taxon>Fungi incertae sedis</taxon>
        <taxon>Blastocladiomycota</taxon>
        <taxon>Blastocladiomycetes</taxon>
        <taxon>Blastocladiales</taxon>
        <taxon>Catenariaceae</taxon>
        <taxon>Catenaria</taxon>
    </lineage>
</organism>
<dbReference type="Proteomes" id="UP000193411">
    <property type="component" value="Unassembled WGS sequence"/>
</dbReference>
<evidence type="ECO:0000256" key="1">
    <source>
        <dbReference type="SAM" id="MobiDB-lite"/>
    </source>
</evidence>